<protein>
    <recommendedName>
        <fullName evidence="2">catalase</fullName>
        <ecNumber evidence="2">1.11.1.6</ecNumber>
    </recommendedName>
</protein>
<dbReference type="InterPro" id="IPR011614">
    <property type="entry name" value="Catalase_core"/>
</dbReference>
<dbReference type="GO" id="GO:0042744">
    <property type="term" value="P:hydrogen peroxide catabolic process"/>
    <property type="evidence" value="ECO:0007669"/>
    <property type="project" value="TreeGrafter"/>
</dbReference>
<sequence>MNDQTIAADLVKALQRPDGDLNLRPVHTMGIGMSGHFIASDVARNFCIAAHFQGEKIPVTGRFSNGSGSATERDDWSDVRGMAIRFHLPDGTATDLLGMTLPAFFGPTKKTALAFIKASPAIPYFRENAWAKIFDYLRMMIPKRNPYPNETLSPDEGAFDYANKNQFAQLPVFGAATVGAPTGYTRADYHAVHTFIITSPDGVRRYVRFTWQPISGVQPRKLTKEPDNNYLHDELRDRLDGDGEAQFSLMMQLGEAGDDLNDCSRPWPPRRIRILMGTLTLDHVAEDQTADCEDLSFNPGLLTEGIEPSDDPILAARRDSYEISSEWRKATRCPFAKD</sequence>
<evidence type="ECO:0000256" key="6">
    <source>
        <dbReference type="ARBA" id="ARBA00023002"/>
    </source>
</evidence>
<accession>A0A2R8CGT3</accession>
<proteinExistence type="inferred from homology"/>
<keyword evidence="4" id="KW-0349">Heme</keyword>
<reference evidence="10" key="1">
    <citation type="submission" date="2018-03" db="EMBL/GenBank/DDBJ databases">
        <authorList>
            <person name="Rodrigo-Torres L."/>
            <person name="Arahal R. D."/>
            <person name="Lucena T."/>
        </authorList>
    </citation>
    <scope>NUCLEOTIDE SEQUENCE [LARGE SCALE GENOMIC DNA]</scope>
    <source>
        <strain evidence="10">CECT 7615</strain>
    </source>
</reference>
<organism evidence="9 10">
    <name type="scientific">Falsiruegeria mediterranea M17</name>
    <dbReference type="NCBI Taxonomy" id="1200281"/>
    <lineage>
        <taxon>Bacteria</taxon>
        <taxon>Pseudomonadati</taxon>
        <taxon>Pseudomonadota</taxon>
        <taxon>Alphaproteobacteria</taxon>
        <taxon>Rhodobacterales</taxon>
        <taxon>Roseobacteraceae</taxon>
        <taxon>Falsiruegeria</taxon>
    </lineage>
</organism>
<gene>
    <name evidence="9" type="ORF">TRM7615_05031</name>
</gene>
<keyword evidence="3 9" id="KW-0575">Peroxidase</keyword>
<keyword evidence="7" id="KW-0408">Iron</keyword>
<dbReference type="PROSITE" id="PS51402">
    <property type="entry name" value="CATALASE_3"/>
    <property type="match status" value="1"/>
</dbReference>
<dbReference type="GO" id="GO:0042542">
    <property type="term" value="P:response to hydrogen peroxide"/>
    <property type="evidence" value="ECO:0007669"/>
    <property type="project" value="TreeGrafter"/>
</dbReference>
<keyword evidence="10" id="KW-1185">Reference proteome</keyword>
<evidence type="ECO:0000313" key="10">
    <source>
        <dbReference type="Proteomes" id="UP000244898"/>
    </source>
</evidence>
<evidence type="ECO:0000256" key="7">
    <source>
        <dbReference type="ARBA" id="ARBA00023004"/>
    </source>
</evidence>
<dbReference type="RefSeq" id="WP_108792694.1">
    <property type="nucleotide sequence ID" value="NZ_ONZG01000027.1"/>
</dbReference>
<dbReference type="AlphaFoldDB" id="A0A2R8CGT3"/>
<evidence type="ECO:0000313" key="9">
    <source>
        <dbReference type="EMBL" id="SPJ31488.1"/>
    </source>
</evidence>
<dbReference type="Pfam" id="PF00199">
    <property type="entry name" value="Catalase"/>
    <property type="match status" value="2"/>
</dbReference>
<evidence type="ECO:0000256" key="5">
    <source>
        <dbReference type="ARBA" id="ARBA00022723"/>
    </source>
</evidence>
<keyword evidence="6 9" id="KW-0560">Oxidoreductase</keyword>
<dbReference type="SMART" id="SM01060">
    <property type="entry name" value="Catalase"/>
    <property type="match status" value="1"/>
</dbReference>
<dbReference type="PANTHER" id="PTHR11465:SF9">
    <property type="entry name" value="CATALASE"/>
    <property type="match status" value="1"/>
</dbReference>
<dbReference type="GO" id="GO:0005737">
    <property type="term" value="C:cytoplasm"/>
    <property type="evidence" value="ECO:0007669"/>
    <property type="project" value="TreeGrafter"/>
</dbReference>
<evidence type="ECO:0000256" key="3">
    <source>
        <dbReference type="ARBA" id="ARBA00022559"/>
    </source>
</evidence>
<evidence type="ECO:0000256" key="4">
    <source>
        <dbReference type="ARBA" id="ARBA00022617"/>
    </source>
</evidence>
<evidence type="ECO:0000256" key="2">
    <source>
        <dbReference type="ARBA" id="ARBA00012314"/>
    </source>
</evidence>
<dbReference type="EMBL" id="ONZG01000027">
    <property type="protein sequence ID" value="SPJ31488.1"/>
    <property type="molecule type" value="Genomic_DNA"/>
</dbReference>
<dbReference type="Gene3D" id="1.20.1280.120">
    <property type="match status" value="1"/>
</dbReference>
<dbReference type="EC" id="1.11.1.6" evidence="2"/>
<dbReference type="GO" id="GO:0046872">
    <property type="term" value="F:metal ion binding"/>
    <property type="evidence" value="ECO:0007669"/>
    <property type="project" value="UniProtKB-KW"/>
</dbReference>
<feature type="domain" description="Catalase core" evidence="8">
    <location>
        <begin position="1"/>
        <end position="330"/>
    </location>
</feature>
<dbReference type="GO" id="GO:0004096">
    <property type="term" value="F:catalase activity"/>
    <property type="evidence" value="ECO:0007669"/>
    <property type="project" value="InterPro"/>
</dbReference>
<dbReference type="InterPro" id="IPR020835">
    <property type="entry name" value="Catalase_sf"/>
</dbReference>
<dbReference type="Gene3D" id="2.40.180.10">
    <property type="entry name" value="Catalase core domain"/>
    <property type="match status" value="1"/>
</dbReference>
<dbReference type="InterPro" id="IPR018028">
    <property type="entry name" value="Catalase"/>
</dbReference>
<dbReference type="PANTHER" id="PTHR11465">
    <property type="entry name" value="CATALASE"/>
    <property type="match status" value="1"/>
</dbReference>
<keyword evidence="5" id="KW-0479">Metal-binding</keyword>
<dbReference type="SUPFAM" id="SSF56634">
    <property type="entry name" value="Heme-dependent catalase-like"/>
    <property type="match status" value="1"/>
</dbReference>
<evidence type="ECO:0000259" key="8">
    <source>
        <dbReference type="SMART" id="SM01060"/>
    </source>
</evidence>
<name>A0A2R8CGT3_9RHOB</name>
<comment type="similarity">
    <text evidence="1">Belongs to the catalase family.</text>
</comment>
<dbReference type="OrthoDB" id="9765610at2"/>
<dbReference type="PRINTS" id="PR00067">
    <property type="entry name" value="CATALASE"/>
</dbReference>
<dbReference type="GO" id="GO:0020037">
    <property type="term" value="F:heme binding"/>
    <property type="evidence" value="ECO:0007669"/>
    <property type="project" value="InterPro"/>
</dbReference>
<evidence type="ECO:0000256" key="1">
    <source>
        <dbReference type="ARBA" id="ARBA00005329"/>
    </source>
</evidence>
<dbReference type="Proteomes" id="UP000244898">
    <property type="component" value="Unassembled WGS sequence"/>
</dbReference>